<dbReference type="AlphaFoldDB" id="H5Y253"/>
<evidence type="ECO:0000256" key="1">
    <source>
        <dbReference type="SAM" id="MobiDB-lite"/>
    </source>
</evidence>
<keyword evidence="3" id="KW-1185">Reference proteome</keyword>
<reference evidence="2 3" key="1">
    <citation type="submission" date="2011-11" db="EMBL/GenBank/DDBJ databases">
        <title>The Noncontiguous Finished genome of Desulfosporosinus youngiae DSM 17734.</title>
        <authorList>
            <consortium name="US DOE Joint Genome Institute (JGI-PGF)"/>
            <person name="Lucas S."/>
            <person name="Han J."/>
            <person name="Lapidus A."/>
            <person name="Cheng J.-F."/>
            <person name="Goodwin L."/>
            <person name="Pitluck S."/>
            <person name="Peters L."/>
            <person name="Ovchinnikova G."/>
            <person name="Lu M."/>
            <person name="Land M.L."/>
            <person name="Hauser L."/>
            <person name="Pester M."/>
            <person name="Spring S."/>
            <person name="Ollivier B."/>
            <person name="Rattei T."/>
            <person name="Klenk H.-P."/>
            <person name="Wagner M."/>
            <person name="Loy A."/>
            <person name="Woyke T.J."/>
        </authorList>
    </citation>
    <scope>NUCLEOTIDE SEQUENCE [LARGE SCALE GENOMIC DNA]</scope>
    <source>
        <strain evidence="2 3">DSM 17734</strain>
    </source>
</reference>
<evidence type="ECO:0008006" key="4">
    <source>
        <dbReference type="Google" id="ProtNLM"/>
    </source>
</evidence>
<sequence>MASRNAKGRMIYWKISYCKQLARCSTFSKLLFTWLIPNTDDLGRMEGDPEVIKGMIFPYEEKVSVKQIRESLEELAFEKLILWYLVDDNMYIQFPNFSIYQNLRKDRQYKSDYPDPVDVDMTSHDKSGLVGQNLREGKEKVRRSEGEGKESEAKPVKKIFGEKVLLSDDEYQKLVTQHGEQEVNYMISILDNWYLTKGKKPNKSDYHTMVGTGWVLKRFKEEQPKIGNKTPGDKTPGKTSGKYENFYL</sequence>
<evidence type="ECO:0000313" key="3">
    <source>
        <dbReference type="Proteomes" id="UP000005104"/>
    </source>
</evidence>
<dbReference type="EMBL" id="CM001441">
    <property type="protein sequence ID" value="EHQ88251.1"/>
    <property type="molecule type" value="Genomic_DNA"/>
</dbReference>
<dbReference type="Proteomes" id="UP000005104">
    <property type="component" value="Chromosome"/>
</dbReference>
<evidence type="ECO:0000313" key="2">
    <source>
        <dbReference type="EMBL" id="EHQ88251.1"/>
    </source>
</evidence>
<name>H5Y253_9FIRM</name>
<dbReference type="STRING" id="768710.DesyoDRAFT_1080"/>
<dbReference type="RefSeq" id="WP_007780378.1">
    <property type="nucleotide sequence ID" value="NZ_CM001441.1"/>
</dbReference>
<accession>H5Y253</accession>
<feature type="compositionally biased region" description="Basic and acidic residues" evidence="1">
    <location>
        <begin position="135"/>
        <end position="153"/>
    </location>
</feature>
<dbReference type="OrthoDB" id="7365718at2"/>
<organism evidence="2 3">
    <name type="scientific">Desulfosporosinus youngiae DSM 17734</name>
    <dbReference type="NCBI Taxonomy" id="768710"/>
    <lineage>
        <taxon>Bacteria</taxon>
        <taxon>Bacillati</taxon>
        <taxon>Bacillota</taxon>
        <taxon>Clostridia</taxon>
        <taxon>Eubacteriales</taxon>
        <taxon>Desulfitobacteriaceae</taxon>
        <taxon>Desulfosporosinus</taxon>
    </lineage>
</organism>
<protein>
    <recommendedName>
        <fullName evidence="4">DnaD-like protein</fullName>
    </recommendedName>
</protein>
<dbReference type="HOGENOM" id="CLU_1118788_0_0_9"/>
<gene>
    <name evidence="2" type="ORF">DesyoDRAFT_1080</name>
</gene>
<proteinExistence type="predicted"/>
<feature type="region of interest" description="Disordered" evidence="1">
    <location>
        <begin position="114"/>
        <end position="153"/>
    </location>
</feature>